<evidence type="ECO:0000256" key="1">
    <source>
        <dbReference type="SAM" id="MobiDB-lite"/>
    </source>
</evidence>
<feature type="compositionally biased region" description="Basic and acidic residues" evidence="1">
    <location>
        <begin position="326"/>
        <end position="336"/>
    </location>
</feature>
<dbReference type="Proteomes" id="UP000005204">
    <property type="component" value="Unassembled WGS sequence"/>
</dbReference>
<sequence length="653" mass="74830">MGDCLKLVKDKRHRSSSSLAGALDCTRSEKKLDIRASIPEVDDQFALAEARCDDLQDKIDLVRVLRKKKKLKKRSMTKVGEPQLALDNIPVITVRTQPKKKVSQHAARLRKIEMPHNPTRGYVDPASVEQHMMLGEMRGTKNYKPPEAQRLKEKPGSAGYNNYGKNQPRKNYPDGDSMYGAGTQFSSEGPMEVACGDDDTVPRYSDVDLFDQRPQHYSLKVKNPKEVRQVPVLNRRRHVPKDNPIKDETKRHESGGDTLKQYRGSPSANQRHTNTGQSYHEERPVLELFNKERSSPPLDAQRQAQTSSYYNQDRWNKKKTFGCDKKRVDAPVRRPLNETGPVESKKSHVESKKEDNRYPRREKYRSHRYELPTVASQMKQAGVRYYCENTKRPNIPFIVSKSTAPSHNIGVNIQQVLNGLKVQQPLSGIPSTIAHHMGLGHVSTYGTRSATAVRYVLYCSVLILTYLWFTSDTRLRFAQPSLDNREINVIKLGHRMLRLPSYKYMSYNRLLNLYREGDGIVPRFLKAINRPHYFYTSMYNSLTADRDDFDGATSKGRGGSQEAKQSLAEYASLYREYEHIEKCIKEGPYQPHLEQRKEELSKELASREEHIRKVVKEFKASGDSEQPLRASASTTEDGYRHSTFKLNVGDPQL</sequence>
<dbReference type="RefSeq" id="XP_037867694.1">
    <property type="nucleotide sequence ID" value="XM_038011766.2"/>
</dbReference>
<feature type="compositionally biased region" description="Basic and acidic residues" evidence="1">
    <location>
        <begin position="343"/>
        <end position="361"/>
    </location>
</feature>
<dbReference type="SMR" id="A0A8R2QWE3"/>
<name>A0A8R2QWE3_BOMMO</name>
<feature type="compositionally biased region" description="Polar residues" evidence="1">
    <location>
        <begin position="264"/>
        <end position="278"/>
    </location>
</feature>
<feature type="compositionally biased region" description="Basic and acidic residues" evidence="1">
    <location>
        <begin position="240"/>
        <end position="255"/>
    </location>
</feature>
<feature type="region of interest" description="Disordered" evidence="1">
    <location>
        <begin position="617"/>
        <end position="653"/>
    </location>
</feature>
<feature type="compositionally biased region" description="Basic and acidic residues" evidence="1">
    <location>
        <begin position="279"/>
        <end position="294"/>
    </location>
</feature>
<feature type="region of interest" description="Disordered" evidence="1">
    <location>
        <begin position="233"/>
        <end position="313"/>
    </location>
</feature>
<feature type="region of interest" description="Disordered" evidence="1">
    <location>
        <begin position="139"/>
        <end position="171"/>
    </location>
</feature>
<organism evidence="2 3">
    <name type="scientific">Bombyx mori</name>
    <name type="common">Silk moth</name>
    <dbReference type="NCBI Taxonomy" id="7091"/>
    <lineage>
        <taxon>Eukaryota</taxon>
        <taxon>Metazoa</taxon>
        <taxon>Ecdysozoa</taxon>
        <taxon>Arthropoda</taxon>
        <taxon>Hexapoda</taxon>
        <taxon>Insecta</taxon>
        <taxon>Pterygota</taxon>
        <taxon>Neoptera</taxon>
        <taxon>Endopterygota</taxon>
        <taxon>Lepidoptera</taxon>
        <taxon>Glossata</taxon>
        <taxon>Ditrysia</taxon>
        <taxon>Bombycoidea</taxon>
        <taxon>Bombycidae</taxon>
        <taxon>Bombycinae</taxon>
        <taxon>Bombyx</taxon>
    </lineage>
</organism>
<feature type="region of interest" description="Disordered" evidence="1">
    <location>
        <begin position="326"/>
        <end position="361"/>
    </location>
</feature>
<dbReference type="EnsemblMetazoa" id="XM_038011766.1">
    <property type="protein sequence ID" value="XP_037867694.1"/>
    <property type="gene ID" value="LOC101742470"/>
</dbReference>
<reference evidence="2" key="2">
    <citation type="submission" date="2022-06" db="UniProtKB">
        <authorList>
            <consortium name="EnsemblMetazoa"/>
        </authorList>
    </citation>
    <scope>IDENTIFICATION</scope>
    <source>
        <strain evidence="2">p50T (Dazao)</strain>
    </source>
</reference>
<accession>A0A8R2QWE3</accession>
<evidence type="ECO:0000313" key="2">
    <source>
        <dbReference type="EnsemblMetazoa" id="XP_037867694.1"/>
    </source>
</evidence>
<evidence type="ECO:0000313" key="3">
    <source>
        <dbReference type="Proteomes" id="UP000005204"/>
    </source>
</evidence>
<dbReference type="AlphaFoldDB" id="A0A8R2QWE3"/>
<reference evidence="3" key="1">
    <citation type="journal article" date="2008" name="Insect Biochem. Mol. Biol.">
        <title>The genome of a lepidopteran model insect, the silkworm Bombyx mori.</title>
        <authorList>
            <consortium name="International Silkworm Genome Consortium"/>
        </authorList>
    </citation>
    <scope>NUCLEOTIDE SEQUENCE [LARGE SCALE GENOMIC DNA]</scope>
    <source>
        <strain evidence="3">p50T</strain>
    </source>
</reference>
<dbReference type="GeneID" id="101742470"/>
<keyword evidence="3" id="KW-1185">Reference proteome</keyword>
<proteinExistence type="predicted"/>
<protein>
    <submittedName>
        <fullName evidence="2">Uncharacterized protein</fullName>
    </submittedName>
</protein>
<feature type="compositionally biased region" description="Polar residues" evidence="1">
    <location>
        <begin position="302"/>
        <end position="313"/>
    </location>
</feature>